<feature type="compositionally biased region" description="Basic and acidic residues" evidence="1">
    <location>
        <begin position="42"/>
        <end position="55"/>
    </location>
</feature>
<name>A0A8E2JH36_9PEZI</name>
<accession>A0A8E2JH36</accession>
<sequence length="386" mass="43784">MATSSTFRVSAQAPSVSKPSQTILNFRAYKKRTASSTSSEIPESKRQKRSEEEACRTPPKAGAARITKGRKKSKYVNDPDKPTRLRTTRPVQAKVVSDVWALVLEYLEPAQLLVLKDTSAVFREILTRYSHTWKSVRASAYGDAIPDPIEGLNEFQYSDLREGKGCQSCRNGNTRKTYWAFLRRFCRPCFESKIVKAPEAVKIMDAALPMPHEGLIDCVPSGIMDSWGNFVGCGTAESQYQDTVYLRSDLAAIAAEYQREFANATEEERPERMKEWYAKNCSKVIDRFVFAKKLEAWERDSRHTKAADSALKKKNREDYYTIKAAEMTPPLSKEVLICCSSYKKAIKIAKAPHINSWLSLKPKLEEERIQVEASLKDRQTSGFFVT</sequence>
<dbReference type="OrthoDB" id="2322499at2759"/>
<gene>
    <name evidence="2" type="ORF">K432DRAFT_8960</name>
</gene>
<keyword evidence="3" id="KW-1185">Reference proteome</keyword>
<dbReference type="EMBL" id="KV744910">
    <property type="protein sequence ID" value="OCK81754.1"/>
    <property type="molecule type" value="Genomic_DNA"/>
</dbReference>
<protein>
    <recommendedName>
        <fullName evidence="4">F-box domain-containing protein</fullName>
    </recommendedName>
</protein>
<dbReference type="AlphaFoldDB" id="A0A8E2JH36"/>
<proteinExistence type="predicted"/>
<organism evidence="2 3">
    <name type="scientific">Lepidopterella palustris CBS 459.81</name>
    <dbReference type="NCBI Taxonomy" id="1314670"/>
    <lineage>
        <taxon>Eukaryota</taxon>
        <taxon>Fungi</taxon>
        <taxon>Dikarya</taxon>
        <taxon>Ascomycota</taxon>
        <taxon>Pezizomycotina</taxon>
        <taxon>Dothideomycetes</taxon>
        <taxon>Pleosporomycetidae</taxon>
        <taxon>Mytilinidiales</taxon>
        <taxon>Argynnaceae</taxon>
        <taxon>Lepidopterella</taxon>
    </lineage>
</organism>
<reference evidence="2 3" key="1">
    <citation type="journal article" date="2016" name="Nat. Commun.">
        <title>Ectomycorrhizal ecology is imprinted in the genome of the dominant symbiotic fungus Cenococcum geophilum.</title>
        <authorList>
            <consortium name="DOE Joint Genome Institute"/>
            <person name="Peter M."/>
            <person name="Kohler A."/>
            <person name="Ohm R.A."/>
            <person name="Kuo A."/>
            <person name="Krutzmann J."/>
            <person name="Morin E."/>
            <person name="Arend M."/>
            <person name="Barry K.W."/>
            <person name="Binder M."/>
            <person name="Choi C."/>
            <person name="Clum A."/>
            <person name="Copeland A."/>
            <person name="Grisel N."/>
            <person name="Haridas S."/>
            <person name="Kipfer T."/>
            <person name="LaButti K."/>
            <person name="Lindquist E."/>
            <person name="Lipzen A."/>
            <person name="Maire R."/>
            <person name="Meier B."/>
            <person name="Mihaltcheva S."/>
            <person name="Molinier V."/>
            <person name="Murat C."/>
            <person name="Poggeler S."/>
            <person name="Quandt C.A."/>
            <person name="Sperisen C."/>
            <person name="Tritt A."/>
            <person name="Tisserant E."/>
            <person name="Crous P.W."/>
            <person name="Henrissat B."/>
            <person name="Nehls U."/>
            <person name="Egli S."/>
            <person name="Spatafora J.W."/>
            <person name="Grigoriev I.V."/>
            <person name="Martin F.M."/>
        </authorList>
    </citation>
    <scope>NUCLEOTIDE SEQUENCE [LARGE SCALE GENOMIC DNA]</scope>
    <source>
        <strain evidence="2 3">CBS 459.81</strain>
    </source>
</reference>
<evidence type="ECO:0000313" key="3">
    <source>
        <dbReference type="Proteomes" id="UP000250266"/>
    </source>
</evidence>
<evidence type="ECO:0008006" key="4">
    <source>
        <dbReference type="Google" id="ProtNLM"/>
    </source>
</evidence>
<evidence type="ECO:0000256" key="1">
    <source>
        <dbReference type="SAM" id="MobiDB-lite"/>
    </source>
</evidence>
<feature type="region of interest" description="Disordered" evidence="1">
    <location>
        <begin position="29"/>
        <end position="85"/>
    </location>
</feature>
<dbReference type="Proteomes" id="UP000250266">
    <property type="component" value="Unassembled WGS sequence"/>
</dbReference>
<evidence type="ECO:0000313" key="2">
    <source>
        <dbReference type="EMBL" id="OCK81754.1"/>
    </source>
</evidence>